<dbReference type="Proteomes" id="UP000324222">
    <property type="component" value="Unassembled WGS sequence"/>
</dbReference>
<proteinExistence type="predicted"/>
<comment type="caution">
    <text evidence="2">The sequence shown here is derived from an EMBL/GenBank/DDBJ whole genome shotgun (WGS) entry which is preliminary data.</text>
</comment>
<feature type="compositionally biased region" description="Basic and acidic residues" evidence="1">
    <location>
        <begin position="20"/>
        <end position="30"/>
    </location>
</feature>
<name>A0A5B7JHC7_PORTR</name>
<dbReference type="EMBL" id="VSRR010110148">
    <property type="protein sequence ID" value="MPC97471.1"/>
    <property type="molecule type" value="Genomic_DNA"/>
</dbReference>
<protein>
    <submittedName>
        <fullName evidence="2">Uncharacterized protein</fullName>
    </submittedName>
</protein>
<evidence type="ECO:0000256" key="1">
    <source>
        <dbReference type="SAM" id="MobiDB-lite"/>
    </source>
</evidence>
<dbReference type="AlphaFoldDB" id="A0A5B7JHC7"/>
<gene>
    <name evidence="2" type="ORF">E2C01_092788</name>
</gene>
<organism evidence="2 3">
    <name type="scientific">Portunus trituberculatus</name>
    <name type="common">Swimming crab</name>
    <name type="synonym">Neptunus trituberculatus</name>
    <dbReference type="NCBI Taxonomy" id="210409"/>
    <lineage>
        <taxon>Eukaryota</taxon>
        <taxon>Metazoa</taxon>
        <taxon>Ecdysozoa</taxon>
        <taxon>Arthropoda</taxon>
        <taxon>Crustacea</taxon>
        <taxon>Multicrustacea</taxon>
        <taxon>Malacostraca</taxon>
        <taxon>Eumalacostraca</taxon>
        <taxon>Eucarida</taxon>
        <taxon>Decapoda</taxon>
        <taxon>Pleocyemata</taxon>
        <taxon>Brachyura</taxon>
        <taxon>Eubrachyura</taxon>
        <taxon>Portunoidea</taxon>
        <taxon>Portunidae</taxon>
        <taxon>Portuninae</taxon>
        <taxon>Portunus</taxon>
    </lineage>
</organism>
<feature type="region of interest" description="Disordered" evidence="1">
    <location>
        <begin position="67"/>
        <end position="99"/>
    </location>
</feature>
<feature type="region of interest" description="Disordered" evidence="1">
    <location>
        <begin position="1"/>
        <end position="36"/>
    </location>
</feature>
<reference evidence="2 3" key="1">
    <citation type="submission" date="2019-05" db="EMBL/GenBank/DDBJ databases">
        <title>Another draft genome of Portunus trituberculatus and its Hox gene families provides insights of decapod evolution.</title>
        <authorList>
            <person name="Jeong J.-H."/>
            <person name="Song I."/>
            <person name="Kim S."/>
            <person name="Choi T."/>
            <person name="Kim D."/>
            <person name="Ryu S."/>
            <person name="Kim W."/>
        </authorList>
    </citation>
    <scope>NUCLEOTIDE SEQUENCE [LARGE SCALE GENOMIC DNA]</scope>
    <source>
        <tissue evidence="2">Muscle</tissue>
    </source>
</reference>
<keyword evidence="3" id="KW-1185">Reference proteome</keyword>
<sequence length="110" mass="12458">MPPLPPRCGPFLSPHHHQHPEKQVPPDPRHTPHTWSPLLLAPTLRVALERALRRHCYTALRRVVMEERAASPSTSQISPTLNLSPSEAPKSLNLTEEEEEGKCLVDLWQL</sequence>
<accession>A0A5B7JHC7</accession>
<evidence type="ECO:0000313" key="2">
    <source>
        <dbReference type="EMBL" id="MPC97471.1"/>
    </source>
</evidence>
<evidence type="ECO:0000313" key="3">
    <source>
        <dbReference type="Proteomes" id="UP000324222"/>
    </source>
</evidence>
<feature type="compositionally biased region" description="Polar residues" evidence="1">
    <location>
        <begin position="71"/>
        <end position="85"/>
    </location>
</feature>